<evidence type="ECO:0000256" key="1">
    <source>
        <dbReference type="SAM" id="MobiDB-lite"/>
    </source>
</evidence>
<reference evidence="2 3" key="2">
    <citation type="journal article" date="2010" name="Nucleic Acids Res.">
        <title>BeetleBase in 2010: revisions to provide comprehensive genomic information for Tribolium castaneum.</title>
        <authorList>
            <person name="Kim H.S."/>
            <person name="Murphy T."/>
            <person name="Xia J."/>
            <person name="Caragea D."/>
            <person name="Park Y."/>
            <person name="Beeman R.W."/>
            <person name="Lorenzen M.D."/>
            <person name="Butcher S."/>
            <person name="Manak J.R."/>
            <person name="Brown S.J."/>
        </authorList>
    </citation>
    <scope>GENOME REANNOTATION</scope>
    <source>
        <strain evidence="2 3">Georgia GA2</strain>
    </source>
</reference>
<dbReference type="Proteomes" id="UP000007266">
    <property type="component" value="Linkage group 6"/>
</dbReference>
<dbReference type="HOGENOM" id="CLU_2253506_0_0_1"/>
<feature type="compositionally biased region" description="Basic residues" evidence="1">
    <location>
        <begin position="9"/>
        <end position="42"/>
    </location>
</feature>
<dbReference type="EMBL" id="KQ971348">
    <property type="protein sequence ID" value="EFA05551.1"/>
    <property type="molecule type" value="Genomic_DNA"/>
</dbReference>
<protein>
    <submittedName>
        <fullName evidence="2">Uncharacterized protein</fullName>
    </submittedName>
</protein>
<proteinExistence type="predicted"/>
<gene>
    <name evidence="2" type="primary">GLEAN_15739</name>
    <name evidence="2" type="ORF">TcasGA2_TC015739</name>
</gene>
<keyword evidence="3" id="KW-1185">Reference proteome</keyword>
<evidence type="ECO:0000313" key="3">
    <source>
        <dbReference type="Proteomes" id="UP000007266"/>
    </source>
</evidence>
<organism evidence="2 3">
    <name type="scientific">Tribolium castaneum</name>
    <name type="common">Red flour beetle</name>
    <dbReference type="NCBI Taxonomy" id="7070"/>
    <lineage>
        <taxon>Eukaryota</taxon>
        <taxon>Metazoa</taxon>
        <taxon>Ecdysozoa</taxon>
        <taxon>Arthropoda</taxon>
        <taxon>Hexapoda</taxon>
        <taxon>Insecta</taxon>
        <taxon>Pterygota</taxon>
        <taxon>Neoptera</taxon>
        <taxon>Endopterygota</taxon>
        <taxon>Coleoptera</taxon>
        <taxon>Polyphaga</taxon>
        <taxon>Cucujiformia</taxon>
        <taxon>Tenebrionidae</taxon>
        <taxon>Tenebrionidae incertae sedis</taxon>
        <taxon>Tribolium</taxon>
    </lineage>
</organism>
<evidence type="ECO:0000313" key="2">
    <source>
        <dbReference type="EMBL" id="EFA05551.1"/>
    </source>
</evidence>
<sequence>MFEIEAATTKKKKGKKVKKKSTKTKKKSAKKSKKVKKSKKKSDKPDYYDKMIEKWEKRNPLMVPRGIAIPEEFLHEETNETLTIALPDSVLNDEEYNISATNNA</sequence>
<dbReference type="AlphaFoldDB" id="D2A3R3"/>
<name>D2A3R3_TRICA</name>
<reference evidence="2 3" key="1">
    <citation type="journal article" date="2008" name="Nature">
        <title>The genome of the model beetle and pest Tribolium castaneum.</title>
        <authorList>
            <consortium name="Tribolium Genome Sequencing Consortium"/>
            <person name="Richards S."/>
            <person name="Gibbs R.A."/>
            <person name="Weinstock G.M."/>
            <person name="Brown S.J."/>
            <person name="Denell R."/>
            <person name="Beeman R.W."/>
            <person name="Gibbs R."/>
            <person name="Beeman R.W."/>
            <person name="Brown S.J."/>
            <person name="Bucher G."/>
            <person name="Friedrich M."/>
            <person name="Grimmelikhuijzen C.J."/>
            <person name="Klingler M."/>
            <person name="Lorenzen M."/>
            <person name="Richards S."/>
            <person name="Roth S."/>
            <person name="Schroder R."/>
            <person name="Tautz D."/>
            <person name="Zdobnov E.M."/>
            <person name="Muzny D."/>
            <person name="Gibbs R.A."/>
            <person name="Weinstock G.M."/>
            <person name="Attaway T."/>
            <person name="Bell S."/>
            <person name="Buhay C.J."/>
            <person name="Chandrabose M.N."/>
            <person name="Chavez D."/>
            <person name="Clerk-Blankenburg K.P."/>
            <person name="Cree A."/>
            <person name="Dao M."/>
            <person name="Davis C."/>
            <person name="Chacko J."/>
            <person name="Dinh H."/>
            <person name="Dugan-Rocha S."/>
            <person name="Fowler G."/>
            <person name="Garner T.T."/>
            <person name="Garnes J."/>
            <person name="Gnirke A."/>
            <person name="Hawes A."/>
            <person name="Hernandez J."/>
            <person name="Hines S."/>
            <person name="Holder M."/>
            <person name="Hume J."/>
            <person name="Jhangiani S.N."/>
            <person name="Joshi V."/>
            <person name="Khan Z.M."/>
            <person name="Jackson L."/>
            <person name="Kovar C."/>
            <person name="Kowis A."/>
            <person name="Lee S."/>
            <person name="Lewis L.R."/>
            <person name="Margolis J."/>
            <person name="Morgan M."/>
            <person name="Nazareth L.V."/>
            <person name="Nguyen N."/>
            <person name="Okwuonu G."/>
            <person name="Parker D."/>
            <person name="Richards S."/>
            <person name="Ruiz S.J."/>
            <person name="Santibanez J."/>
            <person name="Savard J."/>
            <person name="Scherer S.E."/>
            <person name="Schneider B."/>
            <person name="Sodergren E."/>
            <person name="Tautz D."/>
            <person name="Vattahil S."/>
            <person name="Villasana D."/>
            <person name="White C.S."/>
            <person name="Wright R."/>
            <person name="Park Y."/>
            <person name="Beeman R.W."/>
            <person name="Lord J."/>
            <person name="Oppert B."/>
            <person name="Lorenzen M."/>
            <person name="Brown S."/>
            <person name="Wang L."/>
            <person name="Savard J."/>
            <person name="Tautz D."/>
            <person name="Richards S."/>
            <person name="Weinstock G."/>
            <person name="Gibbs R.A."/>
            <person name="Liu Y."/>
            <person name="Worley K."/>
            <person name="Weinstock G."/>
            <person name="Elsik C.G."/>
            <person name="Reese J.T."/>
            <person name="Elhaik E."/>
            <person name="Landan G."/>
            <person name="Graur D."/>
            <person name="Arensburger P."/>
            <person name="Atkinson P."/>
            <person name="Beeman R.W."/>
            <person name="Beidler J."/>
            <person name="Brown S.J."/>
            <person name="Demuth J.P."/>
            <person name="Drury D.W."/>
            <person name="Du Y.Z."/>
            <person name="Fujiwara H."/>
            <person name="Lorenzen M."/>
            <person name="Maselli V."/>
            <person name="Osanai M."/>
            <person name="Park Y."/>
            <person name="Robertson H.M."/>
            <person name="Tu Z."/>
            <person name="Wang J.J."/>
            <person name="Wang S."/>
            <person name="Richards S."/>
            <person name="Song H."/>
            <person name="Zhang L."/>
            <person name="Sodergren E."/>
            <person name="Werner D."/>
            <person name="Stanke M."/>
            <person name="Morgenstern B."/>
            <person name="Solovyev V."/>
            <person name="Kosarev P."/>
            <person name="Brown G."/>
            <person name="Chen H.C."/>
            <person name="Ermolaeva O."/>
            <person name="Hlavina W."/>
            <person name="Kapustin Y."/>
            <person name="Kiryutin B."/>
            <person name="Kitts P."/>
            <person name="Maglott D."/>
            <person name="Pruitt K."/>
            <person name="Sapojnikov V."/>
            <person name="Souvorov A."/>
            <person name="Mackey A.J."/>
            <person name="Waterhouse R.M."/>
            <person name="Wyder S."/>
            <person name="Zdobnov E.M."/>
            <person name="Zdobnov E.M."/>
            <person name="Wyder S."/>
            <person name="Kriventseva E.V."/>
            <person name="Kadowaki T."/>
            <person name="Bork P."/>
            <person name="Aranda M."/>
            <person name="Bao R."/>
            <person name="Beermann A."/>
            <person name="Berns N."/>
            <person name="Bolognesi R."/>
            <person name="Bonneton F."/>
            <person name="Bopp D."/>
            <person name="Brown S.J."/>
            <person name="Bucher G."/>
            <person name="Butts T."/>
            <person name="Chaumot A."/>
            <person name="Denell R.E."/>
            <person name="Ferrier D.E."/>
            <person name="Friedrich M."/>
            <person name="Gordon C.M."/>
            <person name="Jindra M."/>
            <person name="Klingler M."/>
            <person name="Lan Q."/>
            <person name="Lattorff H.M."/>
            <person name="Laudet V."/>
            <person name="von Levetsow C."/>
            <person name="Liu Z."/>
            <person name="Lutz R."/>
            <person name="Lynch J.A."/>
            <person name="da Fonseca R.N."/>
            <person name="Posnien N."/>
            <person name="Reuter R."/>
            <person name="Roth S."/>
            <person name="Savard J."/>
            <person name="Schinko J.B."/>
            <person name="Schmitt C."/>
            <person name="Schoppmeier M."/>
            <person name="Schroder R."/>
            <person name="Shippy T.D."/>
            <person name="Simonnet F."/>
            <person name="Marques-Souza H."/>
            <person name="Tautz D."/>
            <person name="Tomoyasu Y."/>
            <person name="Trauner J."/>
            <person name="Van der Zee M."/>
            <person name="Vervoort M."/>
            <person name="Wittkopp N."/>
            <person name="Wimmer E.A."/>
            <person name="Yang X."/>
            <person name="Jones A.K."/>
            <person name="Sattelle D.B."/>
            <person name="Ebert P.R."/>
            <person name="Nelson D."/>
            <person name="Scott J.G."/>
            <person name="Beeman R.W."/>
            <person name="Muthukrishnan S."/>
            <person name="Kramer K.J."/>
            <person name="Arakane Y."/>
            <person name="Beeman R.W."/>
            <person name="Zhu Q."/>
            <person name="Hogenkamp D."/>
            <person name="Dixit R."/>
            <person name="Oppert B."/>
            <person name="Jiang H."/>
            <person name="Zou Z."/>
            <person name="Marshall J."/>
            <person name="Elpidina E."/>
            <person name="Vinokurov K."/>
            <person name="Oppert C."/>
            <person name="Zou Z."/>
            <person name="Evans J."/>
            <person name="Lu Z."/>
            <person name="Zhao P."/>
            <person name="Sumathipala N."/>
            <person name="Altincicek B."/>
            <person name="Vilcinskas A."/>
            <person name="Williams M."/>
            <person name="Hultmark D."/>
            <person name="Hetru C."/>
            <person name="Jiang H."/>
            <person name="Grimmelikhuijzen C.J."/>
            <person name="Hauser F."/>
            <person name="Cazzamali G."/>
            <person name="Williamson M."/>
            <person name="Park Y."/>
            <person name="Li B."/>
            <person name="Tanaka Y."/>
            <person name="Predel R."/>
            <person name="Neupert S."/>
            <person name="Schachtner J."/>
            <person name="Verleyen P."/>
            <person name="Raible F."/>
            <person name="Bork P."/>
            <person name="Friedrich M."/>
            <person name="Walden K.K."/>
            <person name="Robertson H.M."/>
            <person name="Angeli S."/>
            <person name="Foret S."/>
            <person name="Bucher G."/>
            <person name="Schuetz S."/>
            <person name="Maleszka R."/>
            <person name="Wimmer E.A."/>
            <person name="Beeman R.W."/>
            <person name="Lorenzen M."/>
            <person name="Tomoyasu Y."/>
            <person name="Miller S.C."/>
            <person name="Grossmann D."/>
            <person name="Bucher G."/>
        </authorList>
    </citation>
    <scope>NUCLEOTIDE SEQUENCE [LARGE SCALE GENOMIC DNA]</scope>
    <source>
        <strain evidence="2 3">Georgia GA2</strain>
    </source>
</reference>
<dbReference type="InParanoid" id="D2A3R3"/>
<feature type="region of interest" description="Disordered" evidence="1">
    <location>
        <begin position="1"/>
        <end position="45"/>
    </location>
</feature>
<accession>D2A3R3</accession>